<name>A0ABN4TWN8_9BURK</name>
<dbReference type="Gene3D" id="3.90.1530.10">
    <property type="entry name" value="Conserved hypothetical protein from pyrococcus furiosus pfu- 392566-001, ParB domain"/>
    <property type="match status" value="1"/>
</dbReference>
<organism evidence="1 2">
    <name type="scientific">Cupriavidus malaysiensis</name>
    <dbReference type="NCBI Taxonomy" id="367825"/>
    <lineage>
        <taxon>Bacteria</taxon>
        <taxon>Pseudomonadati</taxon>
        <taxon>Pseudomonadota</taxon>
        <taxon>Betaproteobacteria</taxon>
        <taxon>Burkholderiales</taxon>
        <taxon>Burkholderiaceae</taxon>
        <taxon>Cupriavidus</taxon>
    </lineage>
</organism>
<keyword evidence="2" id="KW-1185">Reference proteome</keyword>
<dbReference type="Proteomes" id="UP000177515">
    <property type="component" value="Chromosome 2"/>
</dbReference>
<dbReference type="Pfam" id="PF08857">
    <property type="entry name" value="ParBc_2"/>
    <property type="match status" value="1"/>
</dbReference>
<sequence>MKGHSRTIACGLAAALIAGCGGGDDAAPVAGSGGNGGSNGGGTPGTSTPAAVAPLAGGQLYVGAIGFGDTVSVELGQPAAGKLTLRFLDSQFGLAGSLVADYAAAGNGYRAGQFTAGAGAPAALAQAAAAVTFTFTLQDGVLSGALGQVPNVAAGDGSLLQGHLSAANRGAQLADIAGTYNFLRQAGTLAAAGQLRIGSDGAVRYCPGQAYADACSGGESGKLAADADQARYPGAFALSLSGKAVGRLFVARAEGAKAGQATLVVDEASRESNGTARNGSWLLQATQALGTQAIDGDWLCAEPELDSAGATTGRTARNIVSVGGTTLAADNLAADVALRYNAAAGGNANGLIAGSWPLTVDGQARQATLALLPVNARLAYQLRQVEGGTRQLMGVCTPMPAEAGNSAYLGAKANDIIKVTLGDLRPTQPAIGYDQIYYKLGRYAADPVKKFDDACEANGQNKSKSAPLATARLDDLSSFTCTKDVGTKPEDMKTLVVGPGGVPYLTDGHHTFSSVWESADGGSKARMWIKVQDNLSTLSRGAFFRTLRARKLVWLKDADNRAITPVQLPAGLGFGNGLGNDRYRSLVYFTRDIGYQQLAGATEFTEFYWGDWLRRQVKLSGYNLDDNASYLSAVRAAATAMVALAPGAVASNGKTAAELGRLDAFNETEFTALSQPVGSAKPGKLPYAVSYRLGLH</sequence>
<gene>
    <name evidence="1" type="ORF">BKK80_26165</name>
</gene>
<reference evidence="1 2" key="1">
    <citation type="submission" date="2016-10" db="EMBL/GenBank/DDBJ databases">
        <title>Complete genome sequences of three Cupriavidus strains isolated from various Malaysian environments.</title>
        <authorList>
            <person name="Abdullah A.A.-A."/>
            <person name="Shafie N.A.H."/>
            <person name="Lau N.S."/>
        </authorList>
    </citation>
    <scope>NUCLEOTIDE SEQUENCE [LARGE SCALE GENOMIC DNA]</scope>
    <source>
        <strain evidence="1 2">USMAA1020</strain>
    </source>
</reference>
<dbReference type="SUPFAM" id="SSF110849">
    <property type="entry name" value="ParB/Sulfiredoxin"/>
    <property type="match status" value="1"/>
</dbReference>
<dbReference type="CDD" id="cd16390">
    <property type="entry name" value="ParB_N_Srx_like"/>
    <property type="match status" value="1"/>
</dbReference>
<evidence type="ECO:0000313" key="2">
    <source>
        <dbReference type="Proteomes" id="UP000177515"/>
    </source>
</evidence>
<proteinExistence type="predicted"/>
<dbReference type="Gene3D" id="1.10.8.10">
    <property type="entry name" value="DNA helicase RuvA subunit, C-terminal domain"/>
    <property type="match status" value="1"/>
</dbReference>
<accession>A0ABN4TWN8</accession>
<evidence type="ECO:0008006" key="3">
    <source>
        <dbReference type="Google" id="ProtNLM"/>
    </source>
</evidence>
<protein>
    <recommendedName>
        <fullName evidence="3">Chromosome partitioning protein ParB</fullName>
    </recommendedName>
</protein>
<dbReference type="EMBL" id="CP017755">
    <property type="protein sequence ID" value="AOZ09286.1"/>
    <property type="molecule type" value="Genomic_DNA"/>
</dbReference>
<evidence type="ECO:0000313" key="1">
    <source>
        <dbReference type="EMBL" id="AOZ09286.1"/>
    </source>
</evidence>
<dbReference type="InterPro" id="IPR036086">
    <property type="entry name" value="ParB/Sulfiredoxin_sf"/>
</dbReference>
<dbReference type="InterPro" id="IPR014956">
    <property type="entry name" value="ParBc_2"/>
</dbReference>
<dbReference type="RefSeq" id="WP_071071893.1">
    <property type="nucleotide sequence ID" value="NZ_CP017755.1"/>
</dbReference>
<dbReference type="PROSITE" id="PS51257">
    <property type="entry name" value="PROKAR_LIPOPROTEIN"/>
    <property type="match status" value="1"/>
</dbReference>